<protein>
    <recommendedName>
        <fullName evidence="1">N-acetyltransferase domain-containing protein</fullName>
    </recommendedName>
</protein>
<dbReference type="AlphaFoldDB" id="A0A8J4V204"/>
<organism evidence="2 3">
    <name type="scientific">Polysphondylium violaceum</name>
    <dbReference type="NCBI Taxonomy" id="133409"/>
    <lineage>
        <taxon>Eukaryota</taxon>
        <taxon>Amoebozoa</taxon>
        <taxon>Evosea</taxon>
        <taxon>Eumycetozoa</taxon>
        <taxon>Dictyostelia</taxon>
        <taxon>Dictyosteliales</taxon>
        <taxon>Dictyosteliaceae</taxon>
        <taxon>Polysphondylium</taxon>
    </lineage>
</organism>
<dbReference type="Proteomes" id="UP000695562">
    <property type="component" value="Unassembled WGS sequence"/>
</dbReference>
<evidence type="ECO:0000313" key="3">
    <source>
        <dbReference type="Proteomes" id="UP000695562"/>
    </source>
</evidence>
<name>A0A8J4V204_9MYCE</name>
<feature type="domain" description="N-acetyltransferase" evidence="1">
    <location>
        <begin position="74"/>
        <end position="216"/>
    </location>
</feature>
<dbReference type="SUPFAM" id="SSF55729">
    <property type="entry name" value="Acyl-CoA N-acyltransferases (Nat)"/>
    <property type="match status" value="1"/>
</dbReference>
<proteinExistence type="predicted"/>
<dbReference type="Pfam" id="PF00583">
    <property type="entry name" value="Acetyltransf_1"/>
    <property type="match status" value="1"/>
</dbReference>
<gene>
    <name evidence="2" type="ORF">CYY_010215</name>
</gene>
<dbReference type="Gene3D" id="3.40.630.30">
    <property type="match status" value="1"/>
</dbReference>
<dbReference type="EMBL" id="AJWJ01000977">
    <property type="protein sequence ID" value="KAF2068459.1"/>
    <property type="molecule type" value="Genomic_DNA"/>
</dbReference>
<accession>A0A8J4V204</accession>
<sequence>MISTDSCIATTQHNSLLNTKIIGKKITCKARLLDKRDFQHLIKVVNWAYRGKEGHEQWASEENLIFGDRVTYDMLLKDIEKDKNLCTVIVVEEYIDQEENGEGCDQQDKILQPIGCVKIERDTIHDKPIIGMLSVDPSYQSKGIGAILMTLAEKEIKQVWNVDEAHLHVVNVRDGLLGWYRYLGYVENGERYPFNIPGTKILVDEELEFLILIKKL</sequence>
<dbReference type="CDD" id="cd04301">
    <property type="entry name" value="NAT_SF"/>
    <property type="match status" value="1"/>
</dbReference>
<dbReference type="InterPro" id="IPR000182">
    <property type="entry name" value="GNAT_dom"/>
</dbReference>
<dbReference type="InterPro" id="IPR016181">
    <property type="entry name" value="Acyl_CoA_acyltransferase"/>
</dbReference>
<reference evidence="2" key="1">
    <citation type="submission" date="2020-01" db="EMBL/GenBank/DDBJ databases">
        <title>Development of genomics and gene disruption for Polysphondylium violaceum indicates a role for the polyketide synthase stlB in stalk morphogenesis.</title>
        <authorList>
            <person name="Narita B."/>
            <person name="Kawabe Y."/>
            <person name="Kin K."/>
            <person name="Saito T."/>
            <person name="Gibbs R."/>
            <person name="Kuspa A."/>
            <person name="Muzny D."/>
            <person name="Queller D."/>
            <person name="Richards S."/>
            <person name="Strassman J."/>
            <person name="Sucgang R."/>
            <person name="Worley K."/>
            <person name="Schaap P."/>
        </authorList>
    </citation>
    <scope>NUCLEOTIDE SEQUENCE</scope>
    <source>
        <strain evidence="2">QSvi11</strain>
    </source>
</reference>
<dbReference type="PROSITE" id="PS51186">
    <property type="entry name" value="GNAT"/>
    <property type="match status" value="1"/>
</dbReference>
<dbReference type="OrthoDB" id="5689at2759"/>
<keyword evidence="3" id="KW-1185">Reference proteome</keyword>
<evidence type="ECO:0000313" key="2">
    <source>
        <dbReference type="EMBL" id="KAF2068459.1"/>
    </source>
</evidence>
<comment type="caution">
    <text evidence="2">The sequence shown here is derived from an EMBL/GenBank/DDBJ whole genome shotgun (WGS) entry which is preliminary data.</text>
</comment>
<dbReference type="GO" id="GO:0016747">
    <property type="term" value="F:acyltransferase activity, transferring groups other than amino-acyl groups"/>
    <property type="evidence" value="ECO:0007669"/>
    <property type="project" value="InterPro"/>
</dbReference>
<evidence type="ECO:0000259" key="1">
    <source>
        <dbReference type="PROSITE" id="PS51186"/>
    </source>
</evidence>